<dbReference type="PANTHER" id="PTHR30273:SF2">
    <property type="entry name" value="PROTEIN FECR"/>
    <property type="match status" value="1"/>
</dbReference>
<sequence>MQTEQRFRELLDRYIAGTCTSQEKAIMEEWFEKGGDMKKADLQLSAEDEALLLNNIHRLQDKTTVPDSLPVHRSKLLRPLSSWRAAAVWMGVLITAGAGIWKAATIQYAATPAQTAAVFKEIATGKGEIKQVVLPDSSVVLLNAGSTLHYHSDFARYREVQLSGEALFTVTHDDKHPFTVQTADSLATLVLGTQFNISSYAQGEDIQISVVSGKVQVSKPGSAPDILTRAQAIHYNKASRDYTIQRAVSVESLTSWAKGEWDYENVRFNDLVVLLQNQYGVTLHTRRNPHQLQTNVNVNFNKEQSAREIVEVFCSLTGCRFRIITPAEIEIY</sequence>
<reference evidence="2 3" key="1">
    <citation type="submission" date="2017-02" db="EMBL/GenBank/DDBJ databases">
        <authorList>
            <person name="Peterson S.W."/>
        </authorList>
    </citation>
    <scope>NUCLEOTIDE SEQUENCE [LARGE SCALE GENOMIC DNA]</scope>
    <source>
        <strain evidence="2 3">DSM 18108</strain>
    </source>
</reference>
<gene>
    <name evidence="2" type="ORF">SAMN05660461_5489</name>
</gene>
<dbReference type="Gene3D" id="2.60.120.1440">
    <property type="match status" value="1"/>
</dbReference>
<evidence type="ECO:0000313" key="3">
    <source>
        <dbReference type="Proteomes" id="UP000190166"/>
    </source>
</evidence>
<evidence type="ECO:0000313" key="2">
    <source>
        <dbReference type="EMBL" id="SKD09600.1"/>
    </source>
</evidence>
<dbReference type="RefSeq" id="WP_079472752.1">
    <property type="nucleotide sequence ID" value="NZ_FUZZ01000005.1"/>
</dbReference>
<name>A0A1T5PA27_9BACT</name>
<dbReference type="InterPro" id="IPR012373">
    <property type="entry name" value="Ferrdict_sens_TM"/>
</dbReference>
<dbReference type="AlphaFoldDB" id="A0A1T5PA27"/>
<keyword evidence="3" id="KW-1185">Reference proteome</keyword>
<dbReference type="Proteomes" id="UP000190166">
    <property type="component" value="Unassembled WGS sequence"/>
</dbReference>
<dbReference type="STRING" id="393003.SAMN05660461_5489"/>
<dbReference type="GO" id="GO:0016989">
    <property type="term" value="F:sigma factor antagonist activity"/>
    <property type="evidence" value="ECO:0007669"/>
    <property type="project" value="TreeGrafter"/>
</dbReference>
<accession>A0A1T5PA27</accession>
<feature type="domain" description="FecR protein" evidence="1">
    <location>
        <begin position="121"/>
        <end position="216"/>
    </location>
</feature>
<dbReference type="Pfam" id="PF04773">
    <property type="entry name" value="FecR"/>
    <property type="match status" value="1"/>
</dbReference>
<dbReference type="PIRSF" id="PIRSF018266">
    <property type="entry name" value="FecR"/>
    <property type="match status" value="1"/>
</dbReference>
<organism evidence="2 3">
    <name type="scientific">Chitinophaga ginsengisegetis</name>
    <dbReference type="NCBI Taxonomy" id="393003"/>
    <lineage>
        <taxon>Bacteria</taxon>
        <taxon>Pseudomonadati</taxon>
        <taxon>Bacteroidota</taxon>
        <taxon>Chitinophagia</taxon>
        <taxon>Chitinophagales</taxon>
        <taxon>Chitinophagaceae</taxon>
        <taxon>Chitinophaga</taxon>
    </lineage>
</organism>
<evidence type="ECO:0000259" key="1">
    <source>
        <dbReference type="Pfam" id="PF04773"/>
    </source>
</evidence>
<dbReference type="InterPro" id="IPR006860">
    <property type="entry name" value="FecR"/>
</dbReference>
<proteinExistence type="predicted"/>
<dbReference type="Gene3D" id="3.55.50.30">
    <property type="match status" value="1"/>
</dbReference>
<dbReference type="EMBL" id="FUZZ01000005">
    <property type="protein sequence ID" value="SKD09600.1"/>
    <property type="molecule type" value="Genomic_DNA"/>
</dbReference>
<dbReference type="PANTHER" id="PTHR30273">
    <property type="entry name" value="PERIPLASMIC SIGNAL SENSOR AND SIGMA FACTOR ACTIVATOR FECR-RELATED"/>
    <property type="match status" value="1"/>
</dbReference>
<protein>
    <submittedName>
        <fullName evidence="2">FecR family protein</fullName>
    </submittedName>
</protein>